<protein>
    <submittedName>
        <fullName evidence="1">Uncharacterized protein</fullName>
    </submittedName>
</protein>
<sequence length="22" mass="2571">MRVFVIFDNISEEVPSEQTCRA</sequence>
<gene>
    <name evidence="1" type="ORF">METZ01_LOCUS422872</name>
</gene>
<evidence type="ECO:0000313" key="1">
    <source>
        <dbReference type="EMBL" id="SVD70018.1"/>
    </source>
</evidence>
<reference evidence="1" key="1">
    <citation type="submission" date="2018-05" db="EMBL/GenBank/DDBJ databases">
        <authorList>
            <person name="Lanie J.A."/>
            <person name="Ng W.-L."/>
            <person name="Kazmierczak K.M."/>
            <person name="Andrzejewski T.M."/>
            <person name="Davidsen T.M."/>
            <person name="Wayne K.J."/>
            <person name="Tettelin H."/>
            <person name="Glass J.I."/>
            <person name="Rusch D."/>
            <person name="Podicherti R."/>
            <person name="Tsui H.-C.T."/>
            <person name="Winkler M.E."/>
        </authorList>
    </citation>
    <scope>NUCLEOTIDE SEQUENCE</scope>
</reference>
<feature type="non-terminal residue" evidence="1">
    <location>
        <position position="22"/>
    </location>
</feature>
<dbReference type="AlphaFoldDB" id="A0A382XI64"/>
<accession>A0A382XI64</accession>
<dbReference type="EMBL" id="UINC01167480">
    <property type="protein sequence ID" value="SVD70018.1"/>
    <property type="molecule type" value="Genomic_DNA"/>
</dbReference>
<proteinExistence type="predicted"/>
<name>A0A382XI64_9ZZZZ</name>
<organism evidence="1">
    <name type="scientific">marine metagenome</name>
    <dbReference type="NCBI Taxonomy" id="408172"/>
    <lineage>
        <taxon>unclassified sequences</taxon>
        <taxon>metagenomes</taxon>
        <taxon>ecological metagenomes</taxon>
    </lineage>
</organism>